<evidence type="ECO:0000256" key="1">
    <source>
        <dbReference type="SAM" id="Phobius"/>
    </source>
</evidence>
<organism evidence="3 4">
    <name type="scientific">Leucobacter denitrificans</name>
    <dbReference type="NCBI Taxonomy" id="683042"/>
    <lineage>
        <taxon>Bacteria</taxon>
        <taxon>Bacillati</taxon>
        <taxon>Actinomycetota</taxon>
        <taxon>Actinomycetes</taxon>
        <taxon>Micrococcales</taxon>
        <taxon>Microbacteriaceae</taxon>
        <taxon>Leucobacter</taxon>
    </lineage>
</organism>
<evidence type="ECO:0000313" key="4">
    <source>
        <dbReference type="Proteomes" id="UP000515934"/>
    </source>
</evidence>
<keyword evidence="4" id="KW-1185">Reference proteome</keyword>
<proteinExistence type="predicted"/>
<keyword evidence="1" id="KW-0812">Transmembrane</keyword>
<feature type="transmembrane region" description="Helical" evidence="1">
    <location>
        <begin position="38"/>
        <end position="54"/>
    </location>
</feature>
<dbReference type="AlphaFoldDB" id="A0A7G9S7G5"/>
<keyword evidence="1" id="KW-1133">Transmembrane helix</keyword>
<feature type="transmembrane region" description="Helical" evidence="1">
    <location>
        <begin position="61"/>
        <end position="81"/>
    </location>
</feature>
<dbReference type="EMBL" id="CP060716">
    <property type="protein sequence ID" value="QNN63790.1"/>
    <property type="molecule type" value="Genomic_DNA"/>
</dbReference>
<feature type="chain" id="PRO_5028969361" evidence="2">
    <location>
        <begin position="29"/>
        <end position="198"/>
    </location>
</feature>
<keyword evidence="2" id="KW-0732">Signal</keyword>
<keyword evidence="1" id="KW-0472">Membrane</keyword>
<evidence type="ECO:0000313" key="3">
    <source>
        <dbReference type="EMBL" id="QNN63790.1"/>
    </source>
</evidence>
<dbReference type="KEGG" id="ldn:H9L06_00220"/>
<reference evidence="3 4" key="1">
    <citation type="submission" date="2020-08" db="EMBL/GenBank/DDBJ databases">
        <title>Genome sequence of Leucobacter denitrificans KACC 14055T.</title>
        <authorList>
            <person name="Hyun D.-W."/>
            <person name="Bae J.-W."/>
        </authorList>
    </citation>
    <scope>NUCLEOTIDE SEQUENCE [LARGE SCALE GENOMIC DNA]</scope>
    <source>
        <strain evidence="3 4">KACC 14055</strain>
    </source>
</reference>
<feature type="signal peptide" evidence="2">
    <location>
        <begin position="1"/>
        <end position="28"/>
    </location>
</feature>
<sequence>MSRATRTGRGMLFAAIATVLAAASHALAGGTVTPIAMLVTAIIALPLCVALAGRSGSVWRVAIAVGVSQFFYHWVFAGIGASTSTASGPIGDFPAGSHAAHLAALEQFVPRVIEAGAADATMWILHGLAAIISAAFIARGERAIMALGSMLGRAFPHAIAPTEILAPVPQIVSIDAPALRVQLLTRCARTLRGPPVSY</sequence>
<name>A0A7G9S7G5_9MICO</name>
<gene>
    <name evidence="3" type="ORF">H9L06_00220</name>
</gene>
<dbReference type="Proteomes" id="UP000515934">
    <property type="component" value="Chromosome"/>
</dbReference>
<feature type="transmembrane region" description="Helical" evidence="1">
    <location>
        <begin position="120"/>
        <end position="138"/>
    </location>
</feature>
<accession>A0A7G9S7G5</accession>
<protein>
    <submittedName>
        <fullName evidence="3">Uncharacterized protein</fullName>
    </submittedName>
</protein>
<evidence type="ECO:0000256" key="2">
    <source>
        <dbReference type="SAM" id="SignalP"/>
    </source>
</evidence>